<dbReference type="EMBL" id="JAAOZD010000009">
    <property type="protein sequence ID" value="NIJ03144.1"/>
    <property type="molecule type" value="Genomic_DNA"/>
</dbReference>
<feature type="domain" description="RNA polymerase sigma-70 region 2" evidence="8">
    <location>
        <begin position="37"/>
        <end position="105"/>
    </location>
</feature>
<dbReference type="SUPFAM" id="SSF88659">
    <property type="entry name" value="Sigma3 and sigma4 domains of RNA polymerase sigma factors"/>
    <property type="match status" value="1"/>
</dbReference>
<keyword evidence="2" id="KW-0805">Transcription regulation</keyword>
<dbReference type="InterPro" id="IPR007627">
    <property type="entry name" value="RNA_pol_sigma70_r2"/>
</dbReference>
<feature type="domain" description="Putative zinc-finger" evidence="9">
    <location>
        <begin position="201"/>
        <end position="234"/>
    </location>
</feature>
<gene>
    <name evidence="10" type="ORF">FHR86_003500</name>
</gene>
<comment type="similarity">
    <text evidence="1">Belongs to the sigma-70 factor family. ECF subfamily.</text>
</comment>
<evidence type="ECO:0000256" key="1">
    <source>
        <dbReference type="ARBA" id="ARBA00010641"/>
    </source>
</evidence>
<dbReference type="PANTHER" id="PTHR43133:SF8">
    <property type="entry name" value="RNA POLYMERASE SIGMA FACTOR HI_1459-RELATED"/>
    <property type="match status" value="1"/>
</dbReference>
<keyword evidence="7" id="KW-0472">Membrane</keyword>
<evidence type="ECO:0000256" key="2">
    <source>
        <dbReference type="ARBA" id="ARBA00023015"/>
    </source>
</evidence>
<evidence type="ECO:0000256" key="6">
    <source>
        <dbReference type="SAM" id="MobiDB-lite"/>
    </source>
</evidence>
<dbReference type="InterPro" id="IPR013325">
    <property type="entry name" value="RNA_pol_sigma_r2"/>
</dbReference>
<feature type="compositionally biased region" description="Low complexity" evidence="6">
    <location>
        <begin position="428"/>
        <end position="441"/>
    </location>
</feature>
<name>A0ABX0TLY3_9MICC</name>
<feature type="compositionally biased region" description="Low complexity" evidence="6">
    <location>
        <begin position="330"/>
        <end position="342"/>
    </location>
</feature>
<evidence type="ECO:0000259" key="8">
    <source>
        <dbReference type="Pfam" id="PF04542"/>
    </source>
</evidence>
<feature type="compositionally biased region" description="Low complexity" evidence="6">
    <location>
        <begin position="405"/>
        <end position="419"/>
    </location>
</feature>
<comment type="caution">
    <text evidence="10">The sequence shown here is derived from an EMBL/GenBank/DDBJ whole genome shotgun (WGS) entry which is preliminary data.</text>
</comment>
<proteinExistence type="inferred from homology"/>
<dbReference type="InterPro" id="IPR039425">
    <property type="entry name" value="RNA_pol_sigma-70-like"/>
</dbReference>
<accession>A0ABX0TLY3</accession>
<sequence length="550" mass="56623">MVDGGGGPSRAAAMAAAGDPRIIAMVRQGDTEAFDELYQRHLSVAVYVARSQTDNPSDADDVVAESFASIFQQLMEGKGPDEFFRSYLLTVVRRTAHDRNRKARRMPTSVDDSVLDSPVLDHDPVLSDLESGIMAKAFKSLPERWQAVLWHLDIEGLKPAAVAPFVGLSPNGVSSLAIRAREGLRQAYLQQHITRTVDEGCEEYASQLGKYARNALKRTSQEKVSAHLEGCAKCTALLIELNDVQGGMKAILFPVITGVTFTPGFLTAAGQGTHGPAVASSAGRPAPRRVQGIPAGRGSMGGAWKLTIAIVAAAMALVAALAWVLQQNAGSGAGNSNPAANSTTQSAAGKDAPPASAQDPNPGGETPGSSTSPSPGGSAASAPADSEKAPGTTAGGSAAVGGPPGSASRGGVVVVDSGTIVSAPEPKGSAGVSPSSSPVRADFSAGEAAESDQRELKVRFSLAGEMPPGPATVDFSFPDQTTFRAGATVPGGWTCDETERGIRCATGSLEPGDLEFAFGAVLSGPGEWGTLNYVFSGQNITSRSFTNQFN</sequence>
<dbReference type="InterPro" id="IPR014284">
    <property type="entry name" value="RNA_pol_sigma-70_dom"/>
</dbReference>
<dbReference type="SUPFAM" id="SSF88946">
    <property type="entry name" value="Sigma2 domain of RNA polymerase sigma factors"/>
    <property type="match status" value="1"/>
</dbReference>
<dbReference type="InterPro" id="IPR027383">
    <property type="entry name" value="Znf_put"/>
</dbReference>
<organism evidence="10 11">
    <name type="scientific">Paenarthrobacter ilicis</name>
    <dbReference type="NCBI Taxonomy" id="43665"/>
    <lineage>
        <taxon>Bacteria</taxon>
        <taxon>Bacillati</taxon>
        <taxon>Actinomycetota</taxon>
        <taxon>Actinomycetes</taxon>
        <taxon>Micrococcales</taxon>
        <taxon>Micrococcaceae</taxon>
        <taxon>Paenarthrobacter</taxon>
    </lineage>
</organism>
<feature type="region of interest" description="Disordered" evidence="6">
    <location>
        <begin position="330"/>
        <end position="453"/>
    </location>
</feature>
<evidence type="ECO:0000256" key="5">
    <source>
        <dbReference type="ARBA" id="ARBA00023163"/>
    </source>
</evidence>
<feature type="transmembrane region" description="Helical" evidence="7">
    <location>
        <begin position="306"/>
        <end position="325"/>
    </location>
</feature>
<evidence type="ECO:0000313" key="10">
    <source>
        <dbReference type="EMBL" id="NIJ03144.1"/>
    </source>
</evidence>
<evidence type="ECO:0000256" key="7">
    <source>
        <dbReference type="SAM" id="Phobius"/>
    </source>
</evidence>
<protein>
    <submittedName>
        <fullName evidence="10">RNA polymerase sigma factor (Sigma-70 family)</fullName>
    </submittedName>
</protein>
<evidence type="ECO:0000259" key="9">
    <source>
        <dbReference type="Pfam" id="PF13490"/>
    </source>
</evidence>
<keyword evidence="4" id="KW-0238">DNA-binding</keyword>
<reference evidence="10 11" key="1">
    <citation type="submission" date="2020-03" db="EMBL/GenBank/DDBJ databases">
        <title>Genomic Encyclopedia of Type Strains, Phase III (KMG-III): the genomes of soil and plant-associated and newly described type strains.</title>
        <authorList>
            <person name="Whitman W."/>
        </authorList>
    </citation>
    <scope>NUCLEOTIDE SEQUENCE [LARGE SCALE GENOMIC DNA]</scope>
    <source>
        <strain evidence="10 11">CECT 4207</strain>
    </source>
</reference>
<dbReference type="PANTHER" id="PTHR43133">
    <property type="entry name" value="RNA POLYMERASE ECF-TYPE SIGMA FACTO"/>
    <property type="match status" value="1"/>
</dbReference>
<evidence type="ECO:0000256" key="4">
    <source>
        <dbReference type="ARBA" id="ARBA00023125"/>
    </source>
</evidence>
<dbReference type="Gene3D" id="1.10.10.10">
    <property type="entry name" value="Winged helix-like DNA-binding domain superfamily/Winged helix DNA-binding domain"/>
    <property type="match status" value="1"/>
</dbReference>
<dbReference type="Gene3D" id="1.10.1740.10">
    <property type="match status" value="1"/>
</dbReference>
<dbReference type="Pfam" id="PF04542">
    <property type="entry name" value="Sigma70_r2"/>
    <property type="match status" value="1"/>
</dbReference>
<dbReference type="InterPro" id="IPR013324">
    <property type="entry name" value="RNA_pol_sigma_r3/r4-like"/>
</dbReference>
<evidence type="ECO:0000256" key="3">
    <source>
        <dbReference type="ARBA" id="ARBA00023082"/>
    </source>
</evidence>
<dbReference type="Pfam" id="PF13490">
    <property type="entry name" value="zf-HC2"/>
    <property type="match status" value="1"/>
</dbReference>
<keyword evidence="11" id="KW-1185">Reference proteome</keyword>
<keyword evidence="5" id="KW-0804">Transcription</keyword>
<evidence type="ECO:0000313" key="11">
    <source>
        <dbReference type="Proteomes" id="UP000802392"/>
    </source>
</evidence>
<keyword evidence="7" id="KW-0812">Transmembrane</keyword>
<dbReference type="InterPro" id="IPR036388">
    <property type="entry name" value="WH-like_DNA-bd_sf"/>
</dbReference>
<keyword evidence="7" id="KW-1133">Transmembrane helix</keyword>
<feature type="region of interest" description="Disordered" evidence="6">
    <location>
        <begin position="272"/>
        <end position="297"/>
    </location>
</feature>
<dbReference type="Proteomes" id="UP000802392">
    <property type="component" value="Unassembled WGS sequence"/>
</dbReference>
<dbReference type="NCBIfam" id="TIGR02937">
    <property type="entry name" value="sigma70-ECF"/>
    <property type="match status" value="1"/>
</dbReference>
<dbReference type="Gene3D" id="1.10.10.1320">
    <property type="entry name" value="Anti-sigma factor, zinc-finger domain"/>
    <property type="match status" value="1"/>
</dbReference>
<dbReference type="InterPro" id="IPR041916">
    <property type="entry name" value="Anti_sigma_zinc_sf"/>
</dbReference>
<feature type="compositionally biased region" description="Low complexity" evidence="6">
    <location>
        <begin position="362"/>
        <end position="397"/>
    </location>
</feature>
<keyword evidence="3" id="KW-0731">Sigma factor</keyword>